<evidence type="ECO:0000259" key="3">
    <source>
        <dbReference type="Pfam" id="PF13649"/>
    </source>
</evidence>
<dbReference type="InterPro" id="IPR051052">
    <property type="entry name" value="Diverse_substrate_MTase"/>
</dbReference>
<dbReference type="OrthoDB" id="5642573at2"/>
<dbReference type="Proteomes" id="UP000199205">
    <property type="component" value="Unassembled WGS sequence"/>
</dbReference>
<proteinExistence type="predicted"/>
<dbReference type="EMBL" id="FMAF01000002">
    <property type="protein sequence ID" value="SCB16107.1"/>
    <property type="molecule type" value="Genomic_DNA"/>
</dbReference>
<dbReference type="SUPFAM" id="SSF53335">
    <property type="entry name" value="S-adenosyl-L-methionine-dependent methyltransferases"/>
    <property type="match status" value="1"/>
</dbReference>
<sequence length="264" mass="28861">MTTVPFIARRFQSTAAYYLRYRIPYPDRLIDRVAERSGLKPGDHVLDLGCGPGQLGIAFARLQGAAVTAMDPEPEMLAAAEAGAQDAGVEITVRQGSSYDLGPDIGKLHLCVMGRSFHWMDRPATLAALDKLIEPDGAVVLFHDKSILAEPDWRGIVEPLAEAYSPERNADRLLRKSKAWAPHEAMLLASPFRNLERIGIVTEYTRDIEDIVGRVFSMSSTSPQALGDKAAEFEAALRAELLAAAPDGKFKEIVEANGLLAFRD</sequence>
<evidence type="ECO:0000313" key="5">
    <source>
        <dbReference type="Proteomes" id="UP000199205"/>
    </source>
</evidence>
<dbReference type="InterPro" id="IPR029063">
    <property type="entry name" value="SAM-dependent_MTases_sf"/>
</dbReference>
<organism evidence="4 5">
    <name type="scientific">Rhizobium lusitanum</name>
    <dbReference type="NCBI Taxonomy" id="293958"/>
    <lineage>
        <taxon>Bacteria</taxon>
        <taxon>Pseudomonadati</taxon>
        <taxon>Pseudomonadota</taxon>
        <taxon>Alphaproteobacteria</taxon>
        <taxon>Hyphomicrobiales</taxon>
        <taxon>Rhizobiaceae</taxon>
        <taxon>Rhizobium/Agrobacterium group</taxon>
        <taxon>Rhizobium</taxon>
    </lineage>
</organism>
<dbReference type="Pfam" id="PF13649">
    <property type="entry name" value="Methyltransf_25"/>
    <property type="match status" value="1"/>
</dbReference>
<evidence type="ECO:0000256" key="2">
    <source>
        <dbReference type="ARBA" id="ARBA00022679"/>
    </source>
</evidence>
<dbReference type="Gene3D" id="3.40.50.150">
    <property type="entry name" value="Vaccinia Virus protein VP39"/>
    <property type="match status" value="1"/>
</dbReference>
<evidence type="ECO:0000313" key="4">
    <source>
        <dbReference type="EMBL" id="SCB16107.1"/>
    </source>
</evidence>
<dbReference type="RefSeq" id="WP_047553454.1">
    <property type="nucleotide sequence ID" value="NZ_FMAF01000002.1"/>
</dbReference>
<keyword evidence="2 4" id="KW-0808">Transferase</keyword>
<dbReference type="CDD" id="cd02440">
    <property type="entry name" value="AdoMet_MTases"/>
    <property type="match status" value="1"/>
</dbReference>
<gene>
    <name evidence="4" type="ORF">GA0061101_102569</name>
</gene>
<dbReference type="GO" id="GO:0008168">
    <property type="term" value="F:methyltransferase activity"/>
    <property type="evidence" value="ECO:0007669"/>
    <property type="project" value="UniProtKB-KW"/>
</dbReference>
<evidence type="ECO:0000256" key="1">
    <source>
        <dbReference type="ARBA" id="ARBA00022603"/>
    </source>
</evidence>
<reference evidence="4 5" key="1">
    <citation type="submission" date="2016-08" db="EMBL/GenBank/DDBJ databases">
        <authorList>
            <person name="Seilhamer J.J."/>
        </authorList>
    </citation>
    <scope>NUCLEOTIDE SEQUENCE [LARGE SCALE GENOMIC DNA]</scope>
    <source>
        <strain evidence="4 5">P1-7</strain>
    </source>
</reference>
<dbReference type="PANTHER" id="PTHR44942">
    <property type="entry name" value="METHYLTRANSF_11 DOMAIN-CONTAINING PROTEIN"/>
    <property type="match status" value="1"/>
</dbReference>
<accession>A0A1C3UL72</accession>
<keyword evidence="1 4" id="KW-0489">Methyltransferase</keyword>
<name>A0A1C3UL72_9HYPH</name>
<dbReference type="InterPro" id="IPR041698">
    <property type="entry name" value="Methyltransf_25"/>
</dbReference>
<dbReference type="GO" id="GO:0032259">
    <property type="term" value="P:methylation"/>
    <property type="evidence" value="ECO:0007669"/>
    <property type="project" value="UniProtKB-KW"/>
</dbReference>
<feature type="domain" description="Methyltransferase" evidence="3">
    <location>
        <begin position="45"/>
        <end position="137"/>
    </location>
</feature>
<protein>
    <submittedName>
        <fullName evidence="4">Methyltransferase domain-containing protein</fullName>
    </submittedName>
</protein>
<dbReference type="AlphaFoldDB" id="A0A1C3UL72"/>
<dbReference type="PANTHER" id="PTHR44942:SF4">
    <property type="entry name" value="METHYLTRANSFERASE TYPE 11 DOMAIN-CONTAINING PROTEIN"/>
    <property type="match status" value="1"/>
</dbReference>